<dbReference type="NCBIfam" id="TIGR00263">
    <property type="entry name" value="trpB"/>
    <property type="match status" value="1"/>
</dbReference>
<dbReference type="InterPro" id="IPR001926">
    <property type="entry name" value="TrpB-like_PALP"/>
</dbReference>
<dbReference type="NCBIfam" id="TIGR00262">
    <property type="entry name" value="trpA"/>
    <property type="match status" value="1"/>
</dbReference>
<keyword evidence="9 13" id="KW-0663">Pyridoxal phosphate</keyword>
<dbReference type="Gene3D" id="3.40.50.1100">
    <property type="match status" value="2"/>
</dbReference>
<dbReference type="InterPro" id="IPR006654">
    <property type="entry name" value="Trp_synth_beta"/>
</dbReference>
<dbReference type="GO" id="GO:0005737">
    <property type="term" value="C:cytoplasm"/>
    <property type="evidence" value="ECO:0007669"/>
    <property type="project" value="TreeGrafter"/>
</dbReference>
<dbReference type="SUPFAM" id="SSF51366">
    <property type="entry name" value="Ribulose-phoshate binding barrel"/>
    <property type="match status" value="1"/>
</dbReference>
<dbReference type="PROSITE" id="PS00168">
    <property type="entry name" value="TRP_SYNTHASE_BETA"/>
    <property type="match status" value="1"/>
</dbReference>
<dbReference type="InterPro" id="IPR006653">
    <property type="entry name" value="Trp_synth_b_CS"/>
</dbReference>
<dbReference type="CDD" id="cd04724">
    <property type="entry name" value="Tryptophan_synthase_alpha"/>
    <property type="match status" value="1"/>
</dbReference>
<dbReference type="HAMAP" id="MF_00131">
    <property type="entry name" value="Trp_synth_alpha"/>
    <property type="match status" value="1"/>
</dbReference>
<dbReference type="Pfam" id="PF00290">
    <property type="entry name" value="Trp_syntA"/>
    <property type="match status" value="1"/>
</dbReference>
<evidence type="ECO:0000256" key="12">
    <source>
        <dbReference type="ARBA" id="ARBA00049047"/>
    </source>
</evidence>
<feature type="domain" description="Tryptophan synthase beta chain-like PALP" evidence="15">
    <location>
        <begin position="349"/>
        <end position="671"/>
    </location>
</feature>
<comment type="similarity">
    <text evidence="4">In the N-terminal section; belongs to the TrpA family.</text>
</comment>
<keyword evidence="10 13" id="KW-0057">Aromatic amino acid biosynthesis</keyword>
<keyword evidence="7 13" id="KW-0028">Amino-acid biosynthesis</keyword>
<feature type="region of interest" description="Disordered" evidence="14">
    <location>
        <begin position="271"/>
        <end position="295"/>
    </location>
</feature>
<evidence type="ECO:0000313" key="17">
    <source>
        <dbReference type="EMBL" id="GES86922.1"/>
    </source>
</evidence>
<evidence type="ECO:0000256" key="7">
    <source>
        <dbReference type="ARBA" id="ARBA00022605"/>
    </source>
</evidence>
<dbReference type="InterPro" id="IPR002028">
    <property type="entry name" value="Trp_synthase_suA"/>
</dbReference>
<comment type="caution">
    <text evidence="16">The sequence shown here is derived from an EMBL/GenBank/DDBJ whole genome shotgun (WGS) entry which is preliminary data.</text>
</comment>
<dbReference type="InterPro" id="IPR013785">
    <property type="entry name" value="Aldolase_TIM"/>
</dbReference>
<evidence type="ECO:0000256" key="2">
    <source>
        <dbReference type="ARBA" id="ARBA00004733"/>
    </source>
</evidence>
<comment type="similarity">
    <text evidence="3">In the C-terminal section; belongs to the TrpB family.</text>
</comment>
<evidence type="ECO:0000256" key="13">
    <source>
        <dbReference type="RuleBase" id="RU003663"/>
    </source>
</evidence>
<keyword evidence="8 13" id="KW-0822">Tryptophan biosynthesis</keyword>
<protein>
    <recommendedName>
        <fullName evidence="6 13">Tryptophan synthase</fullName>
        <ecNumber evidence="5 13">4.2.1.20</ecNumber>
    </recommendedName>
</protein>
<dbReference type="SUPFAM" id="SSF53686">
    <property type="entry name" value="Tryptophan synthase beta subunit-like PLP-dependent enzymes"/>
    <property type="match status" value="1"/>
</dbReference>
<evidence type="ECO:0000256" key="9">
    <source>
        <dbReference type="ARBA" id="ARBA00022898"/>
    </source>
</evidence>
<dbReference type="PANTHER" id="PTHR48077">
    <property type="entry name" value="TRYPTOPHAN SYNTHASE-RELATED"/>
    <property type="match status" value="1"/>
</dbReference>
<gene>
    <name evidence="17" type="ORF">RCL2_001395200</name>
    <name evidence="16" type="ORF">RclHR1_11710008</name>
</gene>
<dbReference type="EMBL" id="BEXD01000193">
    <property type="protein sequence ID" value="GBB85166.1"/>
    <property type="molecule type" value="Genomic_DNA"/>
</dbReference>
<dbReference type="InterPro" id="IPR036052">
    <property type="entry name" value="TrpB-like_PALP_sf"/>
</dbReference>
<evidence type="ECO:0000256" key="10">
    <source>
        <dbReference type="ARBA" id="ARBA00023141"/>
    </source>
</evidence>
<dbReference type="EC" id="4.2.1.20" evidence="5 13"/>
<reference evidence="17" key="2">
    <citation type="submission" date="2019-10" db="EMBL/GenBank/DDBJ databases">
        <title>Conservation and host-specific expression of non-tandemly repeated heterogenous ribosome RNA gene in arbuscular mycorrhizal fungi.</title>
        <authorList>
            <person name="Maeda T."/>
            <person name="Kobayashi Y."/>
            <person name="Nakagawa T."/>
            <person name="Ezawa T."/>
            <person name="Yamaguchi K."/>
            <person name="Bino T."/>
            <person name="Nishimoto Y."/>
            <person name="Shigenobu S."/>
            <person name="Kawaguchi M."/>
        </authorList>
    </citation>
    <scope>NUCLEOTIDE SEQUENCE</scope>
    <source>
        <strain evidence="17">HR1</strain>
    </source>
</reference>
<evidence type="ECO:0000256" key="5">
    <source>
        <dbReference type="ARBA" id="ARBA00012043"/>
    </source>
</evidence>
<dbReference type="Pfam" id="PF00291">
    <property type="entry name" value="PALP"/>
    <property type="match status" value="1"/>
</dbReference>
<evidence type="ECO:0000256" key="6">
    <source>
        <dbReference type="ARBA" id="ARBA00018724"/>
    </source>
</evidence>
<dbReference type="Proteomes" id="UP000247702">
    <property type="component" value="Unassembled WGS sequence"/>
</dbReference>
<dbReference type="GO" id="GO:0004834">
    <property type="term" value="F:tryptophan synthase activity"/>
    <property type="evidence" value="ECO:0007669"/>
    <property type="project" value="UniProtKB-EC"/>
</dbReference>
<dbReference type="FunFam" id="3.40.50.1100:FF:000004">
    <property type="entry name" value="Tryptophan synthase beta chain"/>
    <property type="match status" value="1"/>
</dbReference>
<evidence type="ECO:0000259" key="15">
    <source>
        <dbReference type="Pfam" id="PF00291"/>
    </source>
</evidence>
<evidence type="ECO:0000256" key="8">
    <source>
        <dbReference type="ARBA" id="ARBA00022822"/>
    </source>
</evidence>
<keyword evidence="11 13" id="KW-0456">Lyase</keyword>
<reference evidence="16 18" key="1">
    <citation type="submission" date="2017-11" db="EMBL/GenBank/DDBJ databases">
        <title>The genome of Rhizophagus clarus HR1 reveals common genetic basis of auxotrophy among arbuscular mycorrhizal fungi.</title>
        <authorList>
            <person name="Kobayashi Y."/>
        </authorList>
    </citation>
    <scope>NUCLEOTIDE SEQUENCE [LARGE SCALE GENOMIC DNA]</scope>
    <source>
        <strain evidence="16 18">HR1</strain>
    </source>
</reference>
<proteinExistence type="inferred from homology"/>
<dbReference type="OrthoDB" id="10050244at2759"/>
<dbReference type="PANTHER" id="PTHR48077:SF3">
    <property type="entry name" value="TRYPTOPHAN SYNTHASE"/>
    <property type="match status" value="1"/>
</dbReference>
<name>A0A2Z6QY14_9GLOM</name>
<evidence type="ECO:0000256" key="14">
    <source>
        <dbReference type="SAM" id="MobiDB-lite"/>
    </source>
</evidence>
<dbReference type="FunFam" id="3.20.20.70:FF:000151">
    <property type="entry name" value="Tryptophan synthase"/>
    <property type="match status" value="1"/>
</dbReference>
<keyword evidence="18" id="KW-1185">Reference proteome</keyword>
<dbReference type="InterPro" id="IPR023026">
    <property type="entry name" value="Trp_synth_beta/beta-like"/>
</dbReference>
<dbReference type="STRING" id="94130.A0A2Z6QY14"/>
<evidence type="ECO:0000256" key="3">
    <source>
        <dbReference type="ARBA" id="ARBA00005761"/>
    </source>
</evidence>
<dbReference type="Gene3D" id="3.20.20.70">
    <property type="entry name" value="Aldolase class I"/>
    <property type="match status" value="1"/>
</dbReference>
<organism evidence="16 18">
    <name type="scientific">Rhizophagus clarus</name>
    <dbReference type="NCBI Taxonomy" id="94130"/>
    <lineage>
        <taxon>Eukaryota</taxon>
        <taxon>Fungi</taxon>
        <taxon>Fungi incertae sedis</taxon>
        <taxon>Mucoromycota</taxon>
        <taxon>Glomeromycotina</taxon>
        <taxon>Glomeromycetes</taxon>
        <taxon>Glomerales</taxon>
        <taxon>Glomeraceae</taxon>
        <taxon>Rhizophagus</taxon>
    </lineage>
</organism>
<dbReference type="CDD" id="cd06446">
    <property type="entry name" value="Trp-synth_B"/>
    <property type="match status" value="1"/>
</dbReference>
<comment type="catalytic activity">
    <reaction evidence="12 13">
        <text>(1S,2R)-1-C-(indol-3-yl)glycerol 3-phosphate + L-serine = D-glyceraldehyde 3-phosphate + L-tryptophan + H2O</text>
        <dbReference type="Rhea" id="RHEA:10532"/>
        <dbReference type="ChEBI" id="CHEBI:15377"/>
        <dbReference type="ChEBI" id="CHEBI:33384"/>
        <dbReference type="ChEBI" id="CHEBI:57912"/>
        <dbReference type="ChEBI" id="CHEBI:58866"/>
        <dbReference type="ChEBI" id="CHEBI:59776"/>
        <dbReference type="EC" id="4.2.1.20"/>
    </reaction>
</comment>
<evidence type="ECO:0000256" key="11">
    <source>
        <dbReference type="ARBA" id="ARBA00023239"/>
    </source>
</evidence>
<comment type="pathway">
    <text evidence="2 13">Amino-acid biosynthesis; L-tryptophan biosynthesis; L-tryptophan from chorismate: step 5/5.</text>
</comment>
<dbReference type="HAMAP" id="MF_00133">
    <property type="entry name" value="Trp_synth_beta"/>
    <property type="match status" value="1"/>
</dbReference>
<comment type="cofactor">
    <cofactor evidence="1 13">
        <name>pyridoxal 5'-phosphate</name>
        <dbReference type="ChEBI" id="CHEBI:597326"/>
    </cofactor>
</comment>
<dbReference type="AlphaFoldDB" id="A0A2Z6QY14"/>
<evidence type="ECO:0000256" key="1">
    <source>
        <dbReference type="ARBA" id="ARBA00001933"/>
    </source>
</evidence>
<dbReference type="EMBL" id="BLAL01000162">
    <property type="protein sequence ID" value="GES86922.1"/>
    <property type="molecule type" value="Genomic_DNA"/>
</dbReference>
<sequence length="701" mass="76796">MSNELNQVFQRCHEQKRPAFVAFVTAGYPDPEETVDILFGLEAGGADIIELGIPFTDPMVDGRTIQDANNVALKHNIDISKCLSYVSESRAKGLKIPIIFMGYYNPILAYGEEKIVDECKRVGVNGNIVVDLPPEECERFRSLCKEKGLSYIPLVAPSTTDARIRHLARVADTFIYVVSRMGVTGSEVVNKELPNIVAKVRKCTNLPLAVGFGVTTREDFKVVGSHADGVVIGSKIINVLKSAPKGKRAEAVKSYALEVCGRSAEEIKKANVEKTELNDTQSIQNDESRDDNPSSLHALDTRFGNFGGQYVPEALIECLSELEKVFIKVKDDPEFWKEFRSYYDYMGRESQLQFADRLTADAGGARIWLKREDLNHTGSHKINNAIGQVLLAKRIGKKRIIAETGAGQHGVATATVCAKFGLECVIYMGAEDVRRQALNVFRMRLLGAEVIPVESGSRTLKDAINEATRDWVSTVEYTHYLIGSAIGPHPFPTIVREFQSVIGKESKAQMLEKAGKLPDVVVACVGGGSNAIGMFHPFIDDKSVKIIGVEAGGDGTDTELHSATLSIGTPGVLHGTRTYLLQDNKGQIKPTHSISAGLDYPGVGPEHSWLKDTGRANYVAVSDKEALIGFRKLSELEGIIPALESSHAIYYALQLASTMNKDQDILICLSGRGDKDVISVAEALPKYGPQIDWDLRFESYN</sequence>
<evidence type="ECO:0000313" key="18">
    <source>
        <dbReference type="Proteomes" id="UP000247702"/>
    </source>
</evidence>
<dbReference type="FunFam" id="3.40.50.1100:FF:000001">
    <property type="entry name" value="Tryptophan synthase beta chain"/>
    <property type="match status" value="1"/>
</dbReference>
<dbReference type="Proteomes" id="UP000615446">
    <property type="component" value="Unassembled WGS sequence"/>
</dbReference>
<accession>A0A2Z6QY14</accession>
<dbReference type="UniPathway" id="UPA00035">
    <property type="reaction ID" value="UER00044"/>
</dbReference>
<evidence type="ECO:0000313" key="16">
    <source>
        <dbReference type="EMBL" id="GBB85166.1"/>
    </source>
</evidence>
<evidence type="ECO:0000256" key="4">
    <source>
        <dbReference type="ARBA" id="ARBA00006095"/>
    </source>
</evidence>
<dbReference type="InterPro" id="IPR011060">
    <property type="entry name" value="RibuloseP-bd_barrel"/>
</dbReference>